<reference evidence="1 2" key="1">
    <citation type="submission" date="2019-12" db="EMBL/GenBank/DDBJ databases">
        <title>Enteriobacteria Tanzani isolates_10432.</title>
        <authorList>
            <person name="Subbiah M."/>
            <person name="Call D."/>
        </authorList>
    </citation>
    <scope>NUCLEOTIDE SEQUENCE [LARGE SCALE GENOMIC DNA]</scope>
    <source>
        <strain evidence="1 2">10432wG8</strain>
    </source>
</reference>
<dbReference type="RefSeq" id="WP_000719051.1">
    <property type="nucleotide sequence ID" value="NZ_AP027532.1"/>
</dbReference>
<dbReference type="InterPro" id="IPR018680">
    <property type="entry name" value="DUF2164"/>
</dbReference>
<accession>A0A2K4PE40</accession>
<dbReference type="AlphaFoldDB" id="A0A2K4PE40"/>
<proteinExistence type="predicted"/>
<dbReference type="Proteomes" id="UP000462271">
    <property type="component" value="Unassembled WGS sequence"/>
</dbReference>
<gene>
    <name evidence="1" type="ORF">GQM21_24075</name>
</gene>
<dbReference type="Pfam" id="PF09932">
    <property type="entry name" value="DUF2164"/>
    <property type="match status" value="1"/>
</dbReference>
<evidence type="ECO:0000313" key="2">
    <source>
        <dbReference type="Proteomes" id="UP000462271"/>
    </source>
</evidence>
<dbReference type="EMBL" id="WTML01000181">
    <property type="protein sequence ID" value="MWL00199.1"/>
    <property type="molecule type" value="Genomic_DNA"/>
</dbReference>
<protein>
    <submittedName>
        <fullName evidence="1">DUF2164 family protein</fullName>
    </submittedName>
</protein>
<organism evidence="1 2">
    <name type="scientific">Escherichia coli</name>
    <dbReference type="NCBI Taxonomy" id="562"/>
    <lineage>
        <taxon>Bacteria</taxon>
        <taxon>Pseudomonadati</taxon>
        <taxon>Pseudomonadota</taxon>
        <taxon>Gammaproteobacteria</taxon>
        <taxon>Enterobacterales</taxon>
        <taxon>Enterobacteriaceae</taxon>
        <taxon>Escherichia</taxon>
    </lineage>
</organism>
<sequence>MAAITLSPAERERLRDELQNYCAENFNVELEQFDAEFFLDFICEKLGPVFFNAGIEEAIRTHLAWSERISEEMDLKKIL</sequence>
<name>A0A2K4PE40_ECOLX</name>
<evidence type="ECO:0000313" key="1">
    <source>
        <dbReference type="EMBL" id="MWL00199.1"/>
    </source>
</evidence>
<comment type="caution">
    <text evidence="1">The sequence shown here is derived from an EMBL/GenBank/DDBJ whole genome shotgun (WGS) entry which is preliminary data.</text>
</comment>